<dbReference type="Pfam" id="PF00226">
    <property type="entry name" value="DnaJ"/>
    <property type="match status" value="1"/>
</dbReference>
<feature type="region of interest" description="Disordered" evidence="1">
    <location>
        <begin position="579"/>
        <end position="598"/>
    </location>
</feature>
<protein>
    <submittedName>
        <fullName evidence="4">DnaJ domain containing protein, putative</fullName>
    </submittedName>
</protein>
<dbReference type="VEuPathDB" id="TriTrypDB:ADEAN_000744700"/>
<evidence type="ECO:0000313" key="5">
    <source>
        <dbReference type="Proteomes" id="UP000515908"/>
    </source>
</evidence>
<evidence type="ECO:0000256" key="2">
    <source>
        <dbReference type="SAM" id="SignalP"/>
    </source>
</evidence>
<proteinExistence type="predicted"/>
<dbReference type="AlphaFoldDB" id="A0A7G2CMY9"/>
<sequence>MSVYRRSLFLTICILFCFTANVCLAKKGEELYEELGISKTATQEEVKKAFRKMTRENHPDTKEEMEEKEKAKEIMSRVLRAYEVLGDEQKRSDYDKFGVIPGETLNPDDYTTEELFEYFHQQSPITSRVPTLDSFTLLRRMMRFRGRRIFVLHLYGDDSNACRQYAPVWDGLYYSALVQAGVMELYRIDGQSAEGQVLAEELGLQYKGEAQVVALIDGTTWNLHGISNQLKTGKSRFVFQHLQDFAIGFFYQYHQNISSLTVKNVDTLLELLRRPRDADQPHIILFPKVITETIPIAIQMHYPQSTVLAVPRQELRLFVEEFCGLELSATDRDGNAAALSEFVVLSTSALGGTDSFEEGKNIVRECGGIHIGVSSSLTFEKADSFLKEHIPPVVPGMKKLPMMDDLTYWPTCREKCMLWVRQDCSAEPTSDEAHIVSLFSVNKAFLGFKTGFVCASASLWEHLHVPSGQKSTFVALQDGDDEDIFVVHSLSAVTPGELTGKLVEQSLGLTENSARRISLHPLSLGEYIVGDAHFPIDHNQRYWDMFNAAMYWLLPSLTSFGPFLLMYFLQKRFFPLPDPGAAPQNDNNNNDANENNNQ</sequence>
<evidence type="ECO:0000256" key="1">
    <source>
        <dbReference type="SAM" id="MobiDB-lite"/>
    </source>
</evidence>
<dbReference type="InterPro" id="IPR036869">
    <property type="entry name" value="J_dom_sf"/>
</dbReference>
<dbReference type="Gene3D" id="1.10.287.110">
    <property type="entry name" value="DnaJ domain"/>
    <property type="match status" value="1"/>
</dbReference>
<dbReference type="Proteomes" id="UP000515908">
    <property type="component" value="Chromosome 15"/>
</dbReference>
<dbReference type="EMBL" id="LR877159">
    <property type="protein sequence ID" value="CAD2219933.1"/>
    <property type="molecule type" value="Genomic_DNA"/>
</dbReference>
<feature type="domain" description="J" evidence="3">
    <location>
        <begin position="30"/>
        <end position="98"/>
    </location>
</feature>
<dbReference type="PRINTS" id="PR00625">
    <property type="entry name" value="JDOMAIN"/>
</dbReference>
<evidence type="ECO:0000259" key="3">
    <source>
        <dbReference type="PROSITE" id="PS50076"/>
    </source>
</evidence>
<dbReference type="InterPro" id="IPR050817">
    <property type="entry name" value="DjlA_DnaK_co-chaperone"/>
</dbReference>
<dbReference type="PANTHER" id="PTHR24074">
    <property type="entry name" value="CO-CHAPERONE PROTEIN DJLA"/>
    <property type="match status" value="1"/>
</dbReference>
<accession>A0A7G2CMY9</accession>
<dbReference type="SUPFAM" id="SSF46565">
    <property type="entry name" value="Chaperone J-domain"/>
    <property type="match status" value="1"/>
</dbReference>
<gene>
    <name evidence="4" type="ORF">ADEAN_000744700</name>
</gene>
<name>A0A7G2CMY9_9TRYP</name>
<keyword evidence="5" id="KW-1185">Reference proteome</keyword>
<dbReference type="InterPro" id="IPR001623">
    <property type="entry name" value="DnaJ_domain"/>
</dbReference>
<dbReference type="FunFam" id="1.10.287.110:FF:000194">
    <property type="entry name" value="Putative DNAJ domain protein"/>
    <property type="match status" value="1"/>
</dbReference>
<keyword evidence="2" id="KW-0732">Signal</keyword>
<feature type="chain" id="PRO_5028831976" evidence="2">
    <location>
        <begin position="26"/>
        <end position="598"/>
    </location>
</feature>
<dbReference type="PROSITE" id="PS50076">
    <property type="entry name" value="DNAJ_2"/>
    <property type="match status" value="1"/>
</dbReference>
<evidence type="ECO:0000313" key="4">
    <source>
        <dbReference type="EMBL" id="CAD2219933.1"/>
    </source>
</evidence>
<dbReference type="CDD" id="cd06257">
    <property type="entry name" value="DnaJ"/>
    <property type="match status" value="1"/>
</dbReference>
<feature type="signal peptide" evidence="2">
    <location>
        <begin position="1"/>
        <end position="25"/>
    </location>
</feature>
<reference evidence="4 5" key="1">
    <citation type="submission" date="2020-08" db="EMBL/GenBank/DDBJ databases">
        <authorList>
            <person name="Newling K."/>
            <person name="Davey J."/>
            <person name="Forrester S."/>
        </authorList>
    </citation>
    <scope>NUCLEOTIDE SEQUENCE [LARGE SCALE GENOMIC DNA]</scope>
    <source>
        <strain evidence="5">Crithidia deanei Carvalho (ATCC PRA-265)</strain>
    </source>
</reference>
<organism evidence="4 5">
    <name type="scientific">Angomonas deanei</name>
    <dbReference type="NCBI Taxonomy" id="59799"/>
    <lineage>
        <taxon>Eukaryota</taxon>
        <taxon>Discoba</taxon>
        <taxon>Euglenozoa</taxon>
        <taxon>Kinetoplastea</taxon>
        <taxon>Metakinetoplastina</taxon>
        <taxon>Trypanosomatida</taxon>
        <taxon>Trypanosomatidae</taxon>
        <taxon>Strigomonadinae</taxon>
        <taxon>Angomonas</taxon>
    </lineage>
</organism>
<dbReference type="OrthoDB" id="445556at2759"/>
<dbReference type="SMART" id="SM00271">
    <property type="entry name" value="DnaJ"/>
    <property type="match status" value="1"/>
</dbReference>